<gene>
    <name evidence="7" type="ORF">SAMN05878482_103473</name>
</gene>
<organism evidence="7 8">
    <name type="scientific">Peribacillus simplex</name>
    <dbReference type="NCBI Taxonomy" id="1478"/>
    <lineage>
        <taxon>Bacteria</taxon>
        <taxon>Bacillati</taxon>
        <taxon>Bacillota</taxon>
        <taxon>Bacilli</taxon>
        <taxon>Bacillales</taxon>
        <taxon>Bacillaceae</taxon>
        <taxon>Peribacillus</taxon>
    </lineage>
</organism>
<evidence type="ECO:0000256" key="4">
    <source>
        <dbReference type="PROSITE-ProRule" id="PRU01248"/>
    </source>
</evidence>
<dbReference type="InterPro" id="IPR050090">
    <property type="entry name" value="Tyrosine_recombinase_XerCD"/>
</dbReference>
<dbReference type="PROSITE" id="PS51898">
    <property type="entry name" value="TYR_RECOMBINASE"/>
    <property type="match status" value="1"/>
</dbReference>
<dbReference type="AlphaFoldDB" id="A0A9X8R9R0"/>
<reference evidence="7 8" key="1">
    <citation type="submission" date="2017-01" db="EMBL/GenBank/DDBJ databases">
        <authorList>
            <person name="Varghese N."/>
            <person name="Submissions S."/>
        </authorList>
    </citation>
    <scope>NUCLEOTIDE SEQUENCE [LARGE SCALE GENOMIC DNA]</scope>
    <source>
        <strain evidence="7 8">RUG2-6</strain>
    </source>
</reference>
<feature type="domain" description="Core-binding (CB)" evidence="6">
    <location>
        <begin position="30"/>
        <end position="130"/>
    </location>
</feature>
<evidence type="ECO:0000259" key="6">
    <source>
        <dbReference type="PROSITE" id="PS51900"/>
    </source>
</evidence>
<dbReference type="GO" id="GO:0006310">
    <property type="term" value="P:DNA recombination"/>
    <property type="evidence" value="ECO:0007669"/>
    <property type="project" value="UniProtKB-KW"/>
</dbReference>
<dbReference type="GO" id="GO:0015074">
    <property type="term" value="P:DNA integration"/>
    <property type="evidence" value="ECO:0007669"/>
    <property type="project" value="InterPro"/>
</dbReference>
<evidence type="ECO:0000256" key="1">
    <source>
        <dbReference type="ARBA" id="ARBA00008857"/>
    </source>
</evidence>
<dbReference type="InterPro" id="IPR044068">
    <property type="entry name" value="CB"/>
</dbReference>
<accession>A0A9X8R9R0</accession>
<protein>
    <submittedName>
        <fullName evidence="7">Integrase/recombinase XerD</fullName>
    </submittedName>
</protein>
<keyword evidence="3" id="KW-0233">DNA recombination</keyword>
<dbReference type="InterPro" id="IPR002104">
    <property type="entry name" value="Integrase_catalytic"/>
</dbReference>
<dbReference type="Gene3D" id="1.10.443.10">
    <property type="entry name" value="Intergrase catalytic core"/>
    <property type="match status" value="1"/>
</dbReference>
<feature type="domain" description="Tyr recombinase" evidence="5">
    <location>
        <begin position="152"/>
        <end position="334"/>
    </location>
</feature>
<dbReference type="GO" id="GO:0003677">
    <property type="term" value="F:DNA binding"/>
    <property type="evidence" value="ECO:0007669"/>
    <property type="project" value="UniProtKB-UniRule"/>
</dbReference>
<dbReference type="InterPro" id="IPR010998">
    <property type="entry name" value="Integrase_recombinase_N"/>
</dbReference>
<keyword evidence="2 4" id="KW-0238">DNA-binding</keyword>
<evidence type="ECO:0000313" key="7">
    <source>
        <dbReference type="EMBL" id="SIR37778.1"/>
    </source>
</evidence>
<dbReference type="Gene3D" id="1.10.150.130">
    <property type="match status" value="1"/>
</dbReference>
<dbReference type="InterPro" id="IPR025269">
    <property type="entry name" value="SAM-like_dom"/>
</dbReference>
<dbReference type="InterPro" id="IPR011010">
    <property type="entry name" value="DNA_brk_join_enz"/>
</dbReference>
<proteinExistence type="inferred from homology"/>
<evidence type="ECO:0000313" key="8">
    <source>
        <dbReference type="Proteomes" id="UP000185829"/>
    </source>
</evidence>
<comment type="similarity">
    <text evidence="1">Belongs to the 'phage' integrase family.</text>
</comment>
<dbReference type="Proteomes" id="UP000185829">
    <property type="component" value="Unassembled WGS sequence"/>
</dbReference>
<dbReference type="Pfam" id="PF13102">
    <property type="entry name" value="Phage_int_SAM_5"/>
    <property type="match status" value="1"/>
</dbReference>
<dbReference type="EMBL" id="FTMX01000003">
    <property type="protein sequence ID" value="SIR37778.1"/>
    <property type="molecule type" value="Genomic_DNA"/>
</dbReference>
<dbReference type="Pfam" id="PF00589">
    <property type="entry name" value="Phage_integrase"/>
    <property type="match status" value="1"/>
</dbReference>
<dbReference type="PANTHER" id="PTHR30349:SF41">
    <property type="entry name" value="INTEGRASE_RECOMBINASE PROTEIN MJ0367-RELATED"/>
    <property type="match status" value="1"/>
</dbReference>
<dbReference type="SUPFAM" id="SSF56349">
    <property type="entry name" value="DNA breaking-rejoining enzymes"/>
    <property type="match status" value="1"/>
</dbReference>
<dbReference type="RefSeq" id="WP_076368415.1">
    <property type="nucleotide sequence ID" value="NZ_FTMX01000003.1"/>
</dbReference>
<name>A0A9X8R9R0_9BACI</name>
<dbReference type="InterPro" id="IPR013762">
    <property type="entry name" value="Integrase-like_cat_sf"/>
</dbReference>
<evidence type="ECO:0000259" key="5">
    <source>
        <dbReference type="PROSITE" id="PS51898"/>
    </source>
</evidence>
<sequence length="348" mass="40937">MKKHVIKQRGTALTERKLTSKNKESFTIEYTLQEALDIFLRAKVAEGVRQRTLGEYVRHIRYLTEYLSVYHPSFNNVSDLSPSLIREYITFSKNKKAYAGDEQREKTTTLSVNTINIRLRTLRTMCKFWFEEGITPDNSMKNIKNLKLDAEEEVKGFSDEEVTMILNYFNERNYGEWRDKILVLLLLDTGMRINEAVSIHITNIEFKESSIFIPPEANKNRKGRHIPVSRDVMREIRKLHDECIGYFGSHETLFMNAYGEPLTGDTIRRRLHKVGTALEIPKVHPHRFRHTFIRNYILNGGDLFTLQKIVDHSNITTTRKYVQLDDVHIKDQHSKFSPVRKYMKRSKH</sequence>
<dbReference type="PANTHER" id="PTHR30349">
    <property type="entry name" value="PHAGE INTEGRASE-RELATED"/>
    <property type="match status" value="1"/>
</dbReference>
<evidence type="ECO:0000256" key="3">
    <source>
        <dbReference type="ARBA" id="ARBA00023172"/>
    </source>
</evidence>
<dbReference type="PROSITE" id="PS51900">
    <property type="entry name" value="CB"/>
    <property type="match status" value="1"/>
</dbReference>
<evidence type="ECO:0000256" key="2">
    <source>
        <dbReference type="ARBA" id="ARBA00023125"/>
    </source>
</evidence>
<comment type="caution">
    <text evidence="7">The sequence shown here is derived from an EMBL/GenBank/DDBJ whole genome shotgun (WGS) entry which is preliminary data.</text>
</comment>
<dbReference type="CDD" id="cd00397">
    <property type="entry name" value="DNA_BRE_C"/>
    <property type="match status" value="1"/>
</dbReference>